<protein>
    <submittedName>
        <fullName evidence="1">Uncharacterized protein</fullName>
    </submittedName>
</protein>
<dbReference type="InParanoid" id="A0A0C2S1Z0"/>
<proteinExistence type="predicted"/>
<dbReference type="EMBL" id="KN818408">
    <property type="protein sequence ID" value="KIL56665.1"/>
    <property type="molecule type" value="Genomic_DNA"/>
</dbReference>
<organism evidence="1 2">
    <name type="scientific">Amanita muscaria (strain Koide BX008)</name>
    <dbReference type="NCBI Taxonomy" id="946122"/>
    <lineage>
        <taxon>Eukaryota</taxon>
        <taxon>Fungi</taxon>
        <taxon>Dikarya</taxon>
        <taxon>Basidiomycota</taxon>
        <taxon>Agaricomycotina</taxon>
        <taxon>Agaricomycetes</taxon>
        <taxon>Agaricomycetidae</taxon>
        <taxon>Agaricales</taxon>
        <taxon>Pluteineae</taxon>
        <taxon>Amanitaceae</taxon>
        <taxon>Amanita</taxon>
    </lineage>
</organism>
<name>A0A0C2S1Z0_AMAMK</name>
<keyword evidence="2" id="KW-1185">Reference proteome</keyword>
<accession>A0A0C2S1Z0</accession>
<gene>
    <name evidence="1" type="ORF">M378DRAFT_16893</name>
</gene>
<dbReference type="AlphaFoldDB" id="A0A0C2S1Z0"/>
<sequence>MSTTPTARSSADDIHLGVLRQLIELSSVAGGTAPTWLAWTQSVMATALADSYINAWLFPAASHL</sequence>
<reference evidence="1 2" key="1">
    <citation type="submission" date="2014-04" db="EMBL/GenBank/DDBJ databases">
        <title>Evolutionary Origins and Diversification of the Mycorrhizal Mutualists.</title>
        <authorList>
            <consortium name="DOE Joint Genome Institute"/>
            <consortium name="Mycorrhizal Genomics Consortium"/>
            <person name="Kohler A."/>
            <person name="Kuo A."/>
            <person name="Nagy L.G."/>
            <person name="Floudas D."/>
            <person name="Copeland A."/>
            <person name="Barry K.W."/>
            <person name="Cichocki N."/>
            <person name="Veneault-Fourrey C."/>
            <person name="LaButti K."/>
            <person name="Lindquist E.A."/>
            <person name="Lipzen A."/>
            <person name="Lundell T."/>
            <person name="Morin E."/>
            <person name="Murat C."/>
            <person name="Riley R."/>
            <person name="Ohm R."/>
            <person name="Sun H."/>
            <person name="Tunlid A."/>
            <person name="Henrissat B."/>
            <person name="Grigoriev I.V."/>
            <person name="Hibbett D.S."/>
            <person name="Martin F."/>
        </authorList>
    </citation>
    <scope>NUCLEOTIDE SEQUENCE [LARGE SCALE GENOMIC DNA]</scope>
    <source>
        <strain evidence="1 2">Koide BX008</strain>
    </source>
</reference>
<dbReference type="HOGENOM" id="CLU_2867184_0_0_1"/>
<dbReference type="Proteomes" id="UP000054549">
    <property type="component" value="Unassembled WGS sequence"/>
</dbReference>
<evidence type="ECO:0000313" key="2">
    <source>
        <dbReference type="Proteomes" id="UP000054549"/>
    </source>
</evidence>
<evidence type="ECO:0000313" key="1">
    <source>
        <dbReference type="EMBL" id="KIL56665.1"/>
    </source>
</evidence>